<dbReference type="InterPro" id="IPR001387">
    <property type="entry name" value="Cro/C1-type_HTH"/>
</dbReference>
<dbReference type="EMBL" id="AP014633">
    <property type="protein sequence ID" value="BAP55967.1"/>
    <property type="molecule type" value="Genomic_DNA"/>
</dbReference>
<evidence type="ECO:0000313" key="2">
    <source>
        <dbReference type="Proteomes" id="UP000031623"/>
    </source>
</evidence>
<dbReference type="HOGENOM" id="CLU_933049_0_0_6"/>
<sequence length="280" mass="33287">MVSLYERVCEIKKATGWTQEQISTETGLHISTVSRIFRVPEYTGNKISNKLINQLHQEVVKSPFPAYIEQWFERYNVWKEQYTKKEFAQHLNMLEPLLFNHKALDSHELIACRVSWLLGHIYYDRAFYLKEHEVMKMVESALVWYQRALKVLTYHEESSLTVQKYKIQQCLVSTKFNCCDPGRRADSEEIRRWLLDMDYLQLVETVVTEDSWNWIAARNGLVAASILQNIEKCQFFWQAMLKVSKNFKNLEFVPSEWLPSIRQDSDLVWFVKQVTKESKL</sequence>
<dbReference type="Proteomes" id="UP000031623">
    <property type="component" value="Chromosome"/>
</dbReference>
<keyword evidence="2" id="KW-1185">Reference proteome</keyword>
<gene>
    <name evidence="1" type="ORF">THII_1670</name>
</gene>
<dbReference type="STRING" id="40754.THII_1670"/>
<dbReference type="KEGG" id="tig:THII_1670"/>
<proteinExistence type="predicted"/>
<accession>A0A090AK24</accession>
<dbReference type="CDD" id="cd00093">
    <property type="entry name" value="HTH_XRE"/>
    <property type="match status" value="1"/>
</dbReference>
<evidence type="ECO:0008006" key="3">
    <source>
        <dbReference type="Google" id="ProtNLM"/>
    </source>
</evidence>
<evidence type="ECO:0000313" key="1">
    <source>
        <dbReference type="EMBL" id="BAP55967.1"/>
    </source>
</evidence>
<name>A0A090AK24_9GAMM</name>
<protein>
    <recommendedName>
        <fullName evidence="3">HTH cro/C1-type domain-containing protein</fullName>
    </recommendedName>
</protein>
<dbReference type="OrthoDB" id="6195695at2"/>
<organism evidence="1 2">
    <name type="scientific">Thioploca ingrica</name>
    <dbReference type="NCBI Taxonomy" id="40754"/>
    <lineage>
        <taxon>Bacteria</taxon>
        <taxon>Pseudomonadati</taxon>
        <taxon>Pseudomonadota</taxon>
        <taxon>Gammaproteobacteria</taxon>
        <taxon>Thiotrichales</taxon>
        <taxon>Thiotrichaceae</taxon>
        <taxon>Thioploca</taxon>
    </lineage>
</organism>
<reference evidence="1 2" key="1">
    <citation type="journal article" date="2014" name="ISME J.">
        <title>Ecophysiology of Thioploca ingrica as revealed by the complete genome sequence supplemented with proteomic evidence.</title>
        <authorList>
            <person name="Kojima H."/>
            <person name="Ogura Y."/>
            <person name="Yamamoto N."/>
            <person name="Togashi T."/>
            <person name="Mori H."/>
            <person name="Watanabe T."/>
            <person name="Nemoto F."/>
            <person name="Kurokawa K."/>
            <person name="Hayashi T."/>
            <person name="Fukui M."/>
        </authorList>
    </citation>
    <scope>NUCLEOTIDE SEQUENCE [LARGE SCALE GENOMIC DNA]</scope>
</reference>
<dbReference type="AlphaFoldDB" id="A0A090AK24"/>